<organism evidence="2 3">
    <name type="scientific">Scomber scombrus</name>
    <name type="common">Atlantic mackerel</name>
    <name type="synonym">Scomber vernalis</name>
    <dbReference type="NCBI Taxonomy" id="13677"/>
    <lineage>
        <taxon>Eukaryota</taxon>
        <taxon>Metazoa</taxon>
        <taxon>Chordata</taxon>
        <taxon>Craniata</taxon>
        <taxon>Vertebrata</taxon>
        <taxon>Euteleostomi</taxon>
        <taxon>Actinopterygii</taxon>
        <taxon>Neopterygii</taxon>
        <taxon>Teleostei</taxon>
        <taxon>Neoteleostei</taxon>
        <taxon>Acanthomorphata</taxon>
        <taxon>Pelagiaria</taxon>
        <taxon>Scombriformes</taxon>
        <taxon>Scombridae</taxon>
        <taxon>Scomber</taxon>
    </lineage>
</organism>
<evidence type="ECO:0000313" key="3">
    <source>
        <dbReference type="Proteomes" id="UP001314229"/>
    </source>
</evidence>
<protein>
    <submittedName>
        <fullName evidence="2">Placenta-specific gene 8 protein-like</fullName>
    </submittedName>
</protein>
<evidence type="ECO:0000256" key="1">
    <source>
        <dbReference type="ARBA" id="ARBA00009024"/>
    </source>
</evidence>
<dbReference type="InterPro" id="IPR006461">
    <property type="entry name" value="PLAC_motif_containing"/>
</dbReference>
<proteinExistence type="inferred from homology"/>
<dbReference type="Proteomes" id="UP001314229">
    <property type="component" value="Unassembled WGS sequence"/>
</dbReference>
<comment type="similarity">
    <text evidence="1">Belongs to the cornifelin family.</text>
</comment>
<gene>
    <name evidence="2" type="ORF">FSCOSCO3_A028235</name>
</gene>
<reference evidence="2 3" key="1">
    <citation type="submission" date="2024-01" db="EMBL/GenBank/DDBJ databases">
        <authorList>
            <person name="Alioto T."/>
            <person name="Alioto T."/>
            <person name="Gomez Garrido J."/>
        </authorList>
    </citation>
    <scope>NUCLEOTIDE SEQUENCE [LARGE SCALE GENOMIC DNA]</scope>
</reference>
<dbReference type="NCBIfam" id="TIGR01571">
    <property type="entry name" value="A_thal_Cys_rich"/>
    <property type="match status" value="1"/>
</dbReference>
<dbReference type="Pfam" id="PF04749">
    <property type="entry name" value="PLAC8"/>
    <property type="match status" value="1"/>
</dbReference>
<accession>A0AAV1PP39</accession>
<dbReference type="EMBL" id="CAWUFR010000220">
    <property type="protein sequence ID" value="CAK6973038.1"/>
    <property type="molecule type" value="Genomic_DNA"/>
</dbReference>
<dbReference type="AlphaFoldDB" id="A0AAV1PP39"/>
<comment type="caution">
    <text evidence="2">The sequence shown here is derived from an EMBL/GenBank/DDBJ whole genome shotgun (WGS) entry which is preliminary data.</text>
</comment>
<dbReference type="PANTHER" id="PTHR15907">
    <property type="entry name" value="DUF614 FAMILY PROTEIN-RELATED"/>
    <property type="match status" value="1"/>
</dbReference>
<evidence type="ECO:0000313" key="2">
    <source>
        <dbReference type="EMBL" id="CAK6973038.1"/>
    </source>
</evidence>
<keyword evidence="3" id="KW-1185">Reference proteome</keyword>
<sequence>MATNVFISNQQPQPQPPTLIAVHSNQWSTGICDCFDDLEVCCFAYCCFPCFACKTTSDFGECFCLPLLDMLWTSMQFFCVPTCTPPIAMSMRVAVRHRYGIEGGMAADCIYATFCNLCSWCQVAREIKRRKSTHTVINAQPAFVGAQQYMVTSQPGVITSQPMISTAPQAVLTPM</sequence>
<name>A0AAV1PP39_SCOSC</name>